<feature type="region of interest" description="Disordered" evidence="2">
    <location>
        <begin position="1182"/>
        <end position="1211"/>
    </location>
</feature>
<dbReference type="GO" id="GO:0008270">
    <property type="term" value="F:zinc ion binding"/>
    <property type="evidence" value="ECO:0007669"/>
    <property type="project" value="InterPro"/>
</dbReference>
<keyword evidence="1" id="KW-0175">Coiled coil</keyword>
<evidence type="ECO:0000259" key="3">
    <source>
        <dbReference type="SMART" id="SM00235"/>
    </source>
</evidence>
<evidence type="ECO:0000313" key="4">
    <source>
        <dbReference type="EMBL" id="KAJ7092313.1"/>
    </source>
</evidence>
<dbReference type="SMART" id="SM00235">
    <property type="entry name" value="ZnMc"/>
    <property type="match status" value="1"/>
</dbReference>
<sequence>MPALLSQYKTCAIAVPDSEKNSSVSSETIIGAIGSPPTSAAHAVVTKLDQLWESGATVTYSYIGGTANQQKKVDQLILEWFPYANITFQRAAAVGTLRISFDPKLGSWSYVGKVNLSVSTARATMNLGWVADTDTISTEDRGVVAHEFGHALGLLHEHQSPARGGTIHLDQDAVYAYYAATQGWDKATVKSQIIDVYNATDVSNYSALDRTSIMMYFMPAAMNLEGIDIPPNELLSDMDKAYMVINYPRPTPHGSAPQWTLDYALKVSGVDAATTQDIKNARGDVTKIRAIFTAFQVAARAKTLHPPNGISPPSSNGAAPADGANGSGAKGANTNGQTNGATAPSDPSRTPPDTWCATAPAGDPSVPADVQHGVLLRDQLWLPYERITYGFMDAVAPDALPTPFRRFLVTRALGLYQTYSSISFQLVDIRGLDFDQAANRDLCTIRICFGRPSTLFDGTACWGWCFPGKDAITSAFDPALDPNWRPGTKWATIFIAGQPLNNQAELSADDLTKATASLYHELGHVMALQHEHESPYSLTAGAGSIPNVFAATNFDPASVMLYSNLPHTNNPTTRTRLNKRPSNTDLDLLRLMYPDNGFADGKLSQALDAFAFNAVDKQRILDEAATAVGTGVVHPPSVAILRADIAQNLGANPRLSLGAPRGVETPAAPPHDAGPVGSGAAAAPASQAPGFLMELVNALKEFFNPGGNQIFTLQFPGRFLDQGSYAWNTSLAGIYGQFIKPTAVNEAEFRLVDQLYDLSPNVGGPNGINLSIVYEQLLNNLLPRYVDNGLAKQQDQIRQWLMKDVPMSKWIEAIMTRQQAREQALANAVAVSMGADPTVPANAATGASSAGSVFAPGVMFGVSSKPNTNGNTLNRIELSELLMNEYLYAKQDWEVERDGLISQASQADLGTPESQKALNDLTRKLAHITATRQAQLAAKYSDAVVRGYSHTVREYMGYLDIGSPAEALQNAKDSLREAAMSSLDGSMKIYPVQMSPLDWFEGLSTSFTMEDLTQNPEVIRMQISAKSQQLDTLNSQLVALQMGAKGDPADLKAKVGAAQTALDSAQSTLSQSYSNNVIAMANTCLDAAGKFDLNALAGKLDVAKAVLADLPAQMAAVKTAQDALTSSSRALSQLMAEQALAEATDTKQQQQQLTLQIQSLTGDLKELQTRWQILTSTTGGLAVAAPPDHSGEALPRTPLELPQENTSGGSRWQTITLTSSSSTRAALAKDHSEALLPIFLRHTDIPQSTAWSCNLWIASGSGGSSSASGASATSTAATDDTIDLAFRATLVTVDRGGWFQPQFFKESKAFYKVNNEISWVDDKEKSVNGLMPGFPVAFLIAKDIVVRVAHSATNTSDSKTSDMASSASSHQSGFISSGGFLCFSYSKSSSSSSSSEASSFQAYSNGYILKIPGPQILGYMIQKTDSDDAQLMPAELPEGFFIPDEEYDNAVNGGQPANGANPAPADAGHLVTGGGVAASPAITEDKMQEALAKMLKEKVAELFSSLTPPAAGGSS</sequence>
<dbReference type="GO" id="GO:0004222">
    <property type="term" value="F:metalloendopeptidase activity"/>
    <property type="evidence" value="ECO:0007669"/>
    <property type="project" value="InterPro"/>
</dbReference>
<feature type="region of interest" description="Disordered" evidence="2">
    <location>
        <begin position="656"/>
        <end position="681"/>
    </location>
</feature>
<dbReference type="GO" id="GO:0006508">
    <property type="term" value="P:proteolysis"/>
    <property type="evidence" value="ECO:0007669"/>
    <property type="project" value="InterPro"/>
</dbReference>
<protein>
    <recommendedName>
        <fullName evidence="3">Peptidase metallopeptidase domain-containing protein</fullName>
    </recommendedName>
</protein>
<gene>
    <name evidence="4" type="ORF">B0H15DRAFT_905677</name>
</gene>
<dbReference type="EMBL" id="JARJCN010000018">
    <property type="protein sequence ID" value="KAJ7092313.1"/>
    <property type="molecule type" value="Genomic_DNA"/>
</dbReference>
<feature type="compositionally biased region" description="Low complexity" evidence="2">
    <location>
        <begin position="306"/>
        <end position="317"/>
    </location>
</feature>
<proteinExistence type="predicted"/>
<dbReference type="Proteomes" id="UP001222325">
    <property type="component" value="Unassembled WGS sequence"/>
</dbReference>
<dbReference type="Pfam" id="PF01400">
    <property type="entry name" value="Astacin"/>
    <property type="match status" value="1"/>
</dbReference>
<dbReference type="PANTHER" id="PTHR10127">
    <property type="entry name" value="DISCOIDIN, CUB, EGF, LAMININ , AND ZINC METALLOPROTEASE DOMAIN CONTAINING"/>
    <property type="match status" value="1"/>
</dbReference>
<evidence type="ECO:0000256" key="2">
    <source>
        <dbReference type="SAM" id="MobiDB-lite"/>
    </source>
</evidence>
<name>A0AAD6U7V4_9AGAR</name>
<dbReference type="InterPro" id="IPR024079">
    <property type="entry name" value="MetalloPept_cat_dom_sf"/>
</dbReference>
<dbReference type="PANTHER" id="PTHR10127:SF850">
    <property type="entry name" value="METALLOENDOPEPTIDASE"/>
    <property type="match status" value="1"/>
</dbReference>
<reference evidence="4" key="1">
    <citation type="submission" date="2023-03" db="EMBL/GenBank/DDBJ databases">
        <title>Massive genome expansion in bonnet fungi (Mycena s.s.) driven by repeated elements and novel gene families across ecological guilds.</title>
        <authorList>
            <consortium name="Lawrence Berkeley National Laboratory"/>
            <person name="Harder C.B."/>
            <person name="Miyauchi S."/>
            <person name="Viragh M."/>
            <person name="Kuo A."/>
            <person name="Thoen E."/>
            <person name="Andreopoulos B."/>
            <person name="Lu D."/>
            <person name="Skrede I."/>
            <person name="Drula E."/>
            <person name="Henrissat B."/>
            <person name="Morin E."/>
            <person name="Kohler A."/>
            <person name="Barry K."/>
            <person name="LaButti K."/>
            <person name="Morin E."/>
            <person name="Salamov A."/>
            <person name="Lipzen A."/>
            <person name="Mereny Z."/>
            <person name="Hegedus B."/>
            <person name="Baldrian P."/>
            <person name="Stursova M."/>
            <person name="Weitz H."/>
            <person name="Taylor A."/>
            <person name="Grigoriev I.V."/>
            <person name="Nagy L.G."/>
            <person name="Martin F."/>
            <person name="Kauserud H."/>
        </authorList>
    </citation>
    <scope>NUCLEOTIDE SEQUENCE</scope>
    <source>
        <strain evidence="4">CBHHK173m</strain>
    </source>
</reference>
<dbReference type="InterPro" id="IPR001506">
    <property type="entry name" value="Peptidase_M12A"/>
</dbReference>
<organism evidence="4 5">
    <name type="scientific">Mycena belliarum</name>
    <dbReference type="NCBI Taxonomy" id="1033014"/>
    <lineage>
        <taxon>Eukaryota</taxon>
        <taxon>Fungi</taxon>
        <taxon>Dikarya</taxon>
        <taxon>Basidiomycota</taxon>
        <taxon>Agaricomycotina</taxon>
        <taxon>Agaricomycetes</taxon>
        <taxon>Agaricomycetidae</taxon>
        <taxon>Agaricales</taxon>
        <taxon>Marasmiineae</taxon>
        <taxon>Mycenaceae</taxon>
        <taxon>Mycena</taxon>
    </lineage>
</organism>
<feature type="coiled-coil region" evidence="1">
    <location>
        <begin position="1136"/>
        <end position="1170"/>
    </location>
</feature>
<keyword evidence="5" id="KW-1185">Reference proteome</keyword>
<feature type="compositionally biased region" description="Polar residues" evidence="2">
    <location>
        <begin position="332"/>
        <end position="348"/>
    </location>
</feature>
<evidence type="ECO:0000313" key="5">
    <source>
        <dbReference type="Proteomes" id="UP001222325"/>
    </source>
</evidence>
<dbReference type="SUPFAM" id="SSF55486">
    <property type="entry name" value="Metalloproteases ('zincins'), catalytic domain"/>
    <property type="match status" value="2"/>
</dbReference>
<comment type="caution">
    <text evidence="4">The sequence shown here is derived from an EMBL/GenBank/DDBJ whole genome shotgun (WGS) entry which is preliminary data.</text>
</comment>
<feature type="region of interest" description="Disordered" evidence="2">
    <location>
        <begin position="304"/>
        <end position="362"/>
    </location>
</feature>
<feature type="domain" description="Peptidase metallopeptidase" evidence="3">
    <location>
        <begin position="48"/>
        <end position="199"/>
    </location>
</feature>
<evidence type="ECO:0000256" key="1">
    <source>
        <dbReference type="SAM" id="Coils"/>
    </source>
</evidence>
<dbReference type="InterPro" id="IPR006026">
    <property type="entry name" value="Peptidase_Metallo"/>
</dbReference>
<accession>A0AAD6U7V4</accession>
<dbReference type="Gene3D" id="3.40.390.10">
    <property type="entry name" value="Collagenase (Catalytic Domain)"/>
    <property type="match status" value="2"/>
</dbReference>